<organism evidence="16 17">
    <name type="scientific">Bifidobacterium pseudocatenulatum</name>
    <dbReference type="NCBI Taxonomy" id="28026"/>
    <lineage>
        <taxon>Bacteria</taxon>
        <taxon>Bacillati</taxon>
        <taxon>Actinomycetota</taxon>
        <taxon>Actinomycetes</taxon>
        <taxon>Bifidobacteriales</taxon>
        <taxon>Bifidobacteriaceae</taxon>
        <taxon>Bifidobacterium</taxon>
    </lineage>
</organism>
<evidence type="ECO:0000256" key="12">
    <source>
        <dbReference type="ARBA" id="ARBA00023229"/>
    </source>
</evidence>
<dbReference type="PANTHER" id="PTHR43322">
    <property type="entry name" value="1-D-DEOXYXYLULOSE 5-PHOSPHATE SYNTHASE-RELATED"/>
    <property type="match status" value="1"/>
</dbReference>
<dbReference type="PANTHER" id="PTHR43322:SF1">
    <property type="entry name" value="1-DEOXY-D-XYLULOSE-5-PHOSPHATE SYNTHASE"/>
    <property type="match status" value="1"/>
</dbReference>
<evidence type="ECO:0000313" key="15">
    <source>
        <dbReference type="EMBL" id="MDB6490997.1"/>
    </source>
</evidence>
<dbReference type="GO" id="GO:0000287">
    <property type="term" value="F:magnesium ion binding"/>
    <property type="evidence" value="ECO:0007669"/>
    <property type="project" value="UniProtKB-ARBA"/>
</dbReference>
<dbReference type="SMART" id="SM00861">
    <property type="entry name" value="Transket_pyr"/>
    <property type="match status" value="1"/>
</dbReference>
<keyword evidence="11" id="KW-0786">Thiamine pyrophosphate</keyword>
<comment type="similarity">
    <text evidence="4">Belongs to the transketolase family. DXPS subfamily.</text>
</comment>
<comment type="cofactor">
    <cofactor evidence="1">
        <name>Mg(2+)</name>
        <dbReference type="ChEBI" id="CHEBI:18420"/>
    </cofactor>
</comment>
<dbReference type="GO" id="GO:0009228">
    <property type="term" value="P:thiamine biosynthetic process"/>
    <property type="evidence" value="ECO:0007669"/>
    <property type="project" value="UniProtKB-KW"/>
</dbReference>
<dbReference type="Proteomes" id="UP001212008">
    <property type="component" value="Unassembled WGS sequence"/>
</dbReference>
<dbReference type="SUPFAM" id="SSF52518">
    <property type="entry name" value="Thiamin diphosphate-binding fold (THDP-binding)"/>
    <property type="match status" value="2"/>
</dbReference>
<evidence type="ECO:0000256" key="10">
    <source>
        <dbReference type="ARBA" id="ARBA00022977"/>
    </source>
</evidence>
<keyword evidence="9" id="KW-0460">Magnesium</keyword>
<sequence length="638" mass="68371">MTAGILSSIHTPADVHALSAQQLRDLCLEIRATLLDYGKQHGGHIGSNLGVVELTVALHRVFDSPRDRFIFDVSHQSYVHKMLTGRAEAYLDQSRFDEVTGFTNPLESEHDSFVLGHTGTSISLACGLAKTRDMQRGAAGESTIGNVIAIIGDGSLSSAIAFEGLNNAAEQGGNLIIIVNDNEMSIAEDFGGMYGQLAKLRTSNGMAELNLFKAFGLDYRYVEQGNDVDALVEVLNEVKDIDHPIVVHIHTTKGLGFNDETEADNGSDGCNQTNPQPHAGQCEANHWQDPEASLGKPLDARKYYGEMAMASLERRFDNEPGLVVISPATPGSNGITRDFRERAGAHYVDTGITEEHAAAFAAGIARAGGRPVLATSATFFQRTFDQLQQELALNHVPATLLIFGAGISGADNTHSGTFDMTMFANVPDVTCLAPASGEQMLDMLAWATGPSGHGVVAIRMPGEQILALERAADMAFDPLQRAEEHDPAVNIAGACPFARYQIVQPGRDVAILGLGNTMPLAAEITSALAENDEEHAAITATLVDALQYSTMDAELLAMLADGHRLVVTLEDGQLEGGWGEKVTAFYANSSNTKASHVRVLNFGAAKEFTDRVPLGELNERYGLTSETIVSRIRGILSE</sequence>
<dbReference type="NCBIfam" id="NF003933">
    <property type="entry name" value="PRK05444.2-2"/>
    <property type="match status" value="1"/>
</dbReference>
<reference evidence="15 18" key="2">
    <citation type="submission" date="2023-01" db="EMBL/GenBank/DDBJ databases">
        <title>Human gut microbiome strain richness.</title>
        <authorList>
            <person name="Chen-Liaw A."/>
        </authorList>
    </citation>
    <scope>NUCLEOTIDE SEQUENCE [LARGE SCALE GENOMIC DNA]</scope>
    <source>
        <strain evidence="15 18">RTP21311st1_C8_RTP21311_201001</strain>
    </source>
</reference>
<dbReference type="Gene3D" id="3.40.50.920">
    <property type="match status" value="1"/>
</dbReference>
<dbReference type="SUPFAM" id="SSF52922">
    <property type="entry name" value="TK C-terminal domain-like"/>
    <property type="match status" value="1"/>
</dbReference>
<evidence type="ECO:0000256" key="3">
    <source>
        <dbReference type="ARBA" id="ARBA00004980"/>
    </source>
</evidence>
<dbReference type="InterPro" id="IPR009014">
    <property type="entry name" value="Transketo_C/PFOR_II"/>
</dbReference>
<proteinExistence type="inferred from homology"/>
<evidence type="ECO:0000256" key="13">
    <source>
        <dbReference type="SAM" id="MobiDB-lite"/>
    </source>
</evidence>
<dbReference type="GO" id="GO:0005829">
    <property type="term" value="C:cytosol"/>
    <property type="evidence" value="ECO:0007669"/>
    <property type="project" value="TreeGrafter"/>
</dbReference>
<evidence type="ECO:0000256" key="6">
    <source>
        <dbReference type="ARBA" id="ARBA00013150"/>
    </source>
</evidence>
<dbReference type="PROSITE" id="PS00801">
    <property type="entry name" value="TRANSKETOLASE_1"/>
    <property type="match status" value="1"/>
</dbReference>
<evidence type="ECO:0000256" key="5">
    <source>
        <dbReference type="ARBA" id="ARBA00011738"/>
    </source>
</evidence>
<dbReference type="InterPro" id="IPR005475">
    <property type="entry name" value="Transketolase-like_Pyr-bd"/>
</dbReference>
<evidence type="ECO:0000313" key="18">
    <source>
        <dbReference type="Proteomes" id="UP001212008"/>
    </source>
</evidence>
<evidence type="ECO:0000313" key="17">
    <source>
        <dbReference type="Proteomes" id="UP000216789"/>
    </source>
</evidence>
<dbReference type="EMBL" id="MNLB01000002">
    <property type="protein sequence ID" value="PAC73827.1"/>
    <property type="molecule type" value="Genomic_DNA"/>
</dbReference>
<comment type="subunit">
    <text evidence="5">Homodimer.</text>
</comment>
<evidence type="ECO:0000313" key="16">
    <source>
        <dbReference type="EMBL" id="PAC73827.1"/>
    </source>
</evidence>
<keyword evidence="8" id="KW-0479">Metal-binding</keyword>
<dbReference type="GO" id="GO:0016114">
    <property type="term" value="P:terpenoid biosynthetic process"/>
    <property type="evidence" value="ECO:0007669"/>
    <property type="project" value="InterPro"/>
</dbReference>
<reference evidence="16 17" key="1">
    <citation type="journal article" date="2017" name="ISME J.">
        <title>Unveiling bifidobacterial biogeography across the mammalian branch of the tree of life.</title>
        <authorList>
            <person name="Milani C."/>
            <person name="Mangifesta M."/>
            <person name="Mancabelli L."/>
            <person name="Lugli G.A."/>
            <person name="James K."/>
            <person name="Duranti S."/>
            <person name="Turroni F."/>
            <person name="Ferrario C."/>
            <person name="Ossiprandi M.C."/>
            <person name="van Sinderen D."/>
            <person name="Ventura M."/>
        </authorList>
    </citation>
    <scope>NUCLEOTIDE SEQUENCE [LARGE SCALE GENOMIC DNA]</scope>
    <source>
        <strain evidence="16 17">1E</strain>
    </source>
</reference>
<keyword evidence="7 15" id="KW-0808">Transferase</keyword>
<dbReference type="Pfam" id="PF02779">
    <property type="entry name" value="Transket_pyr"/>
    <property type="match status" value="1"/>
</dbReference>
<dbReference type="NCBIfam" id="NF008968">
    <property type="entry name" value="PRK12315.1"/>
    <property type="match status" value="1"/>
</dbReference>
<dbReference type="Pfam" id="PF02780">
    <property type="entry name" value="Transketolase_C"/>
    <property type="match status" value="1"/>
</dbReference>
<comment type="pathway">
    <text evidence="3">Metabolic intermediate biosynthesis; 1-deoxy-D-xylulose 5-phosphate biosynthesis; 1-deoxy-D-xylulose 5-phosphate from D-glyceraldehyde 3-phosphate and pyruvate: step 1/1.</text>
</comment>
<evidence type="ECO:0000259" key="14">
    <source>
        <dbReference type="SMART" id="SM00861"/>
    </source>
</evidence>
<dbReference type="EMBL" id="JAQKRA010000001">
    <property type="protein sequence ID" value="MDB6490997.1"/>
    <property type="molecule type" value="Genomic_DNA"/>
</dbReference>
<dbReference type="InterPro" id="IPR005477">
    <property type="entry name" value="Dxylulose-5-P_synthase"/>
</dbReference>
<comment type="caution">
    <text evidence="16">The sequence shown here is derived from an EMBL/GenBank/DDBJ whole genome shotgun (WGS) entry which is preliminary data.</text>
</comment>
<dbReference type="EC" id="2.2.1.7" evidence="6"/>
<feature type="domain" description="Transketolase-like pyrimidine-binding" evidence="14">
    <location>
        <begin position="302"/>
        <end position="468"/>
    </location>
</feature>
<dbReference type="InterPro" id="IPR033248">
    <property type="entry name" value="Transketolase_C"/>
</dbReference>
<dbReference type="AlphaFoldDB" id="A0A267WMJ6"/>
<dbReference type="InterPro" id="IPR049557">
    <property type="entry name" value="Transketolase_CS"/>
</dbReference>
<dbReference type="RefSeq" id="WP_022244732.1">
    <property type="nucleotide sequence ID" value="NZ_CDPW01000001.1"/>
</dbReference>
<dbReference type="GO" id="GO:0008661">
    <property type="term" value="F:1-deoxy-D-xylulose-5-phosphate synthase activity"/>
    <property type="evidence" value="ECO:0007669"/>
    <property type="project" value="UniProtKB-EC"/>
</dbReference>
<evidence type="ECO:0000256" key="7">
    <source>
        <dbReference type="ARBA" id="ARBA00022679"/>
    </source>
</evidence>
<dbReference type="Gene3D" id="3.40.50.970">
    <property type="match status" value="2"/>
</dbReference>
<gene>
    <name evidence="16" type="ORF">BPS1E_0450</name>
    <name evidence="15" type="ORF">PMN70_02055</name>
</gene>
<dbReference type="Pfam" id="PF13292">
    <property type="entry name" value="DXP_synthase_N"/>
    <property type="match status" value="1"/>
</dbReference>
<evidence type="ECO:0000256" key="2">
    <source>
        <dbReference type="ARBA" id="ARBA00001964"/>
    </source>
</evidence>
<dbReference type="CDD" id="cd07033">
    <property type="entry name" value="TPP_PYR_DXS_TK_like"/>
    <property type="match status" value="1"/>
</dbReference>
<protein>
    <recommendedName>
        <fullName evidence="6">1-deoxy-D-xylulose-5-phosphate synthase</fullName>
        <ecNumber evidence="6">2.2.1.7</ecNumber>
    </recommendedName>
</protein>
<accession>A0A267WMJ6</accession>
<evidence type="ECO:0000256" key="4">
    <source>
        <dbReference type="ARBA" id="ARBA00011081"/>
    </source>
</evidence>
<dbReference type="Proteomes" id="UP000216789">
    <property type="component" value="Unassembled WGS sequence"/>
</dbReference>
<dbReference type="UniPathway" id="UPA00064">
    <property type="reaction ID" value="UER00091"/>
</dbReference>
<comment type="cofactor">
    <cofactor evidence="2">
        <name>thiamine diphosphate</name>
        <dbReference type="ChEBI" id="CHEBI:58937"/>
    </cofactor>
</comment>
<evidence type="ECO:0000256" key="8">
    <source>
        <dbReference type="ARBA" id="ARBA00022723"/>
    </source>
</evidence>
<name>A0A267WMJ6_BIFPS</name>
<dbReference type="CDD" id="cd02007">
    <property type="entry name" value="TPP_DXS"/>
    <property type="match status" value="1"/>
</dbReference>
<keyword evidence="10" id="KW-0784">Thiamine biosynthesis</keyword>
<evidence type="ECO:0000256" key="1">
    <source>
        <dbReference type="ARBA" id="ARBA00001946"/>
    </source>
</evidence>
<evidence type="ECO:0000256" key="9">
    <source>
        <dbReference type="ARBA" id="ARBA00022842"/>
    </source>
</evidence>
<dbReference type="InterPro" id="IPR029061">
    <property type="entry name" value="THDP-binding"/>
</dbReference>
<feature type="region of interest" description="Disordered" evidence="13">
    <location>
        <begin position="262"/>
        <end position="283"/>
    </location>
</feature>
<keyword evidence="12" id="KW-0414">Isoprene biosynthesis</keyword>
<dbReference type="GO" id="GO:0019288">
    <property type="term" value="P:isopentenyl diphosphate biosynthetic process, methylerythritol 4-phosphate pathway"/>
    <property type="evidence" value="ECO:0007669"/>
    <property type="project" value="TreeGrafter"/>
</dbReference>
<evidence type="ECO:0000256" key="11">
    <source>
        <dbReference type="ARBA" id="ARBA00023052"/>
    </source>
</evidence>